<feature type="chain" id="PRO_5042888286" description="C-type lectin domain-containing protein" evidence="1">
    <location>
        <begin position="22"/>
        <end position="150"/>
    </location>
</feature>
<dbReference type="EMBL" id="JBAMIC010000011">
    <property type="protein sequence ID" value="KAK7101157.1"/>
    <property type="molecule type" value="Genomic_DNA"/>
</dbReference>
<dbReference type="PANTHER" id="PTHR22803">
    <property type="entry name" value="MANNOSE, PHOSPHOLIPASE, LECTIN RECEPTOR RELATED"/>
    <property type="match status" value="1"/>
</dbReference>
<feature type="domain" description="C-type lectin" evidence="2">
    <location>
        <begin position="31"/>
        <end position="147"/>
    </location>
</feature>
<dbReference type="SUPFAM" id="SSF56436">
    <property type="entry name" value="C-type lectin-like"/>
    <property type="match status" value="1"/>
</dbReference>
<sequence length="150" mass="16954">MRLGLLTVGLLLPMIDSGVNARRCPDSWTRSGSKCFALVRDKQHWPEAQMTCEVLGGDLAVISNSVENRVVGNMLAVTGTAEAWIGLHDLLTERHFVWRKTNRVPTYTNWNDNQPDNWKGIEHCVTMRRSQKWNDVRSSASLPFVCETGQ</sequence>
<name>A0AAN9B999_9CAEN</name>
<dbReference type="Proteomes" id="UP001374579">
    <property type="component" value="Unassembled WGS sequence"/>
</dbReference>
<comment type="caution">
    <text evidence="3">The sequence shown here is derived from an EMBL/GenBank/DDBJ whole genome shotgun (WGS) entry which is preliminary data.</text>
</comment>
<organism evidence="3 4">
    <name type="scientific">Littorina saxatilis</name>
    <dbReference type="NCBI Taxonomy" id="31220"/>
    <lineage>
        <taxon>Eukaryota</taxon>
        <taxon>Metazoa</taxon>
        <taxon>Spiralia</taxon>
        <taxon>Lophotrochozoa</taxon>
        <taxon>Mollusca</taxon>
        <taxon>Gastropoda</taxon>
        <taxon>Caenogastropoda</taxon>
        <taxon>Littorinimorpha</taxon>
        <taxon>Littorinoidea</taxon>
        <taxon>Littorinidae</taxon>
        <taxon>Littorina</taxon>
    </lineage>
</organism>
<gene>
    <name evidence="3" type="ORF">V1264_023992</name>
</gene>
<evidence type="ECO:0000313" key="3">
    <source>
        <dbReference type="EMBL" id="KAK7101157.1"/>
    </source>
</evidence>
<keyword evidence="4" id="KW-1185">Reference proteome</keyword>
<dbReference type="PROSITE" id="PS50041">
    <property type="entry name" value="C_TYPE_LECTIN_2"/>
    <property type="match status" value="1"/>
</dbReference>
<dbReference type="CDD" id="cd00037">
    <property type="entry name" value="CLECT"/>
    <property type="match status" value="1"/>
</dbReference>
<protein>
    <recommendedName>
        <fullName evidence="2">C-type lectin domain-containing protein</fullName>
    </recommendedName>
</protein>
<accession>A0AAN9B999</accession>
<dbReference type="Pfam" id="PF00059">
    <property type="entry name" value="Lectin_C"/>
    <property type="match status" value="1"/>
</dbReference>
<dbReference type="InterPro" id="IPR050111">
    <property type="entry name" value="C-type_lectin/snaclec_domain"/>
</dbReference>
<dbReference type="SMART" id="SM00034">
    <property type="entry name" value="CLECT"/>
    <property type="match status" value="1"/>
</dbReference>
<proteinExistence type="predicted"/>
<dbReference type="InterPro" id="IPR001304">
    <property type="entry name" value="C-type_lectin-like"/>
</dbReference>
<dbReference type="InterPro" id="IPR016186">
    <property type="entry name" value="C-type_lectin-like/link_sf"/>
</dbReference>
<dbReference type="AlphaFoldDB" id="A0AAN9B999"/>
<evidence type="ECO:0000313" key="4">
    <source>
        <dbReference type="Proteomes" id="UP001374579"/>
    </source>
</evidence>
<evidence type="ECO:0000259" key="2">
    <source>
        <dbReference type="PROSITE" id="PS50041"/>
    </source>
</evidence>
<feature type="signal peptide" evidence="1">
    <location>
        <begin position="1"/>
        <end position="21"/>
    </location>
</feature>
<dbReference type="Gene3D" id="3.10.100.10">
    <property type="entry name" value="Mannose-Binding Protein A, subunit A"/>
    <property type="match status" value="1"/>
</dbReference>
<dbReference type="InterPro" id="IPR016187">
    <property type="entry name" value="CTDL_fold"/>
</dbReference>
<reference evidence="3 4" key="1">
    <citation type="submission" date="2024-02" db="EMBL/GenBank/DDBJ databases">
        <title>Chromosome-scale genome assembly of the rough periwinkle Littorina saxatilis.</title>
        <authorList>
            <person name="De Jode A."/>
            <person name="Faria R."/>
            <person name="Formenti G."/>
            <person name="Sims Y."/>
            <person name="Smith T.P."/>
            <person name="Tracey A."/>
            <person name="Wood J.M.D."/>
            <person name="Zagrodzka Z.B."/>
            <person name="Johannesson K."/>
            <person name="Butlin R.K."/>
            <person name="Leder E.H."/>
        </authorList>
    </citation>
    <scope>NUCLEOTIDE SEQUENCE [LARGE SCALE GENOMIC DNA]</scope>
    <source>
        <strain evidence="3">Snail1</strain>
        <tissue evidence="3">Muscle</tissue>
    </source>
</reference>
<evidence type="ECO:0000256" key="1">
    <source>
        <dbReference type="SAM" id="SignalP"/>
    </source>
</evidence>
<keyword evidence="1" id="KW-0732">Signal</keyword>